<evidence type="ECO:0000259" key="4">
    <source>
        <dbReference type="SMART" id="SM00854"/>
    </source>
</evidence>
<dbReference type="PANTHER" id="PTHR33393">
    <property type="entry name" value="POLYGLUTAMINE SYNTHESIS ACCESSORY PROTEIN RV0574C-RELATED"/>
    <property type="match status" value="1"/>
</dbReference>
<evidence type="ECO:0000256" key="2">
    <source>
        <dbReference type="SAM" id="MobiDB-lite"/>
    </source>
</evidence>
<dbReference type="PANTHER" id="PTHR33393:SF13">
    <property type="entry name" value="PGA BIOSYNTHESIS PROTEIN CAPA"/>
    <property type="match status" value="1"/>
</dbReference>
<evidence type="ECO:0000256" key="3">
    <source>
        <dbReference type="SAM" id="SignalP"/>
    </source>
</evidence>
<feature type="signal peptide" evidence="3">
    <location>
        <begin position="1"/>
        <end position="24"/>
    </location>
</feature>
<dbReference type="InParanoid" id="E8N5P2"/>
<proteinExistence type="inferred from homology"/>
<dbReference type="InterPro" id="IPR052169">
    <property type="entry name" value="CW_Biosynth-Accessory"/>
</dbReference>
<sequence>MPRKVLLFYLVVLILLLSSCYSSTVDVPTSQTESPIPSDTATPLPTRNTLPPVSISLPYPVWFSEEIPQFARDLILQNESFTNAQTLDDASIEFEIGRPQERHALQAGTLVYVLAVAFPEIKMSESLSTLKEILDSKASLPLLMSPETYKVFSALWGEPAPASIQVMEESLMLAYAWKTPGVLAILPFDRITPAWRVLPVDGVSPFDPEFSPTSYALGVPVRLVKRKPIQLEEEGKHDLFLHYRRDQLTLLALTGVTALSRRTAQRMNEEGVLYPQQEIGTLLASADLTHISNEVSFNLQCPPEKAQSREALFCSSPEYIQLLEAVGTDIVELTGNHNLDRGVEAYTYSLSLYRERGWKVYGGGESQLQARQPLLIEHHGNRIALIGCNQAGPETAWAGESSPGAARCDLDWMEQEVSSLRSQGILPVVTFQSVETEDYRPAPMQRPGDYLRMAQAGAVIVSGSQSHVPQGFSFVDDSLIHYGLGNLFFDQTDSFLTSQAFIDWHIFYQGKYIGVRLIPIRIEDYSRPRLMTQDEALVLLKKVFEASLW</sequence>
<protein>
    <recommendedName>
        <fullName evidence="4">Capsule synthesis protein CapA domain-containing protein</fullName>
    </recommendedName>
</protein>
<dbReference type="Proteomes" id="UP000008922">
    <property type="component" value="Chromosome"/>
</dbReference>
<dbReference type="InterPro" id="IPR029052">
    <property type="entry name" value="Metallo-depent_PP-like"/>
</dbReference>
<dbReference type="HOGENOM" id="CLU_495809_0_0_0"/>
<dbReference type="OrthoDB" id="150244at2"/>
<reference evidence="5 6" key="1">
    <citation type="submission" date="2010-12" db="EMBL/GenBank/DDBJ databases">
        <title>Whole genome sequence of Anaerolinea thermophila UNI-1.</title>
        <authorList>
            <person name="Narita-Yamada S."/>
            <person name="Kishi E."/>
            <person name="Watanabe Y."/>
            <person name="Takasaki K."/>
            <person name="Ankai A."/>
            <person name="Oguchi A."/>
            <person name="Fukui S."/>
            <person name="Takahashi M."/>
            <person name="Yashiro I."/>
            <person name="Hosoyama A."/>
            <person name="Sekiguchi Y."/>
            <person name="Hanada S."/>
            <person name="Fujita N."/>
        </authorList>
    </citation>
    <scope>NUCLEOTIDE SEQUENCE [LARGE SCALE GENOMIC DNA]</scope>
    <source>
        <strain evidence="6">DSM 14523 / JCM 11388 / NBRC 100420 / UNI-1</strain>
    </source>
</reference>
<dbReference type="Pfam" id="PF09587">
    <property type="entry name" value="PGA_cap"/>
    <property type="match status" value="1"/>
</dbReference>
<dbReference type="InterPro" id="IPR019079">
    <property type="entry name" value="Capsule_synth_CapA"/>
</dbReference>
<dbReference type="STRING" id="926569.ANT_17300"/>
<evidence type="ECO:0000313" key="6">
    <source>
        <dbReference type="Proteomes" id="UP000008922"/>
    </source>
</evidence>
<feature type="region of interest" description="Disordered" evidence="2">
    <location>
        <begin position="26"/>
        <end position="47"/>
    </location>
</feature>
<gene>
    <name evidence="5" type="ordered locus">ANT_17300</name>
</gene>
<keyword evidence="3" id="KW-0732">Signal</keyword>
<comment type="similarity">
    <text evidence="1">Belongs to the CapA family.</text>
</comment>
<dbReference type="eggNOG" id="COG2843">
    <property type="taxonomic scope" value="Bacteria"/>
</dbReference>
<dbReference type="FunCoup" id="E8N5P2">
    <property type="interactions" value="4"/>
</dbReference>
<keyword evidence="6" id="KW-1185">Reference proteome</keyword>
<evidence type="ECO:0000256" key="1">
    <source>
        <dbReference type="ARBA" id="ARBA00005662"/>
    </source>
</evidence>
<dbReference type="EMBL" id="AP012029">
    <property type="protein sequence ID" value="BAJ63756.1"/>
    <property type="molecule type" value="Genomic_DNA"/>
</dbReference>
<dbReference type="SMART" id="SM00854">
    <property type="entry name" value="PGA_cap"/>
    <property type="match status" value="1"/>
</dbReference>
<dbReference type="KEGG" id="atm:ANT_17300"/>
<dbReference type="SUPFAM" id="SSF56300">
    <property type="entry name" value="Metallo-dependent phosphatases"/>
    <property type="match status" value="1"/>
</dbReference>
<feature type="domain" description="Capsule synthesis protein CapA" evidence="4">
    <location>
        <begin position="250"/>
        <end position="491"/>
    </location>
</feature>
<accession>E8N5P2</accession>
<evidence type="ECO:0000313" key="5">
    <source>
        <dbReference type="EMBL" id="BAJ63756.1"/>
    </source>
</evidence>
<name>E8N5P2_ANATU</name>
<organism evidence="5 6">
    <name type="scientific">Anaerolinea thermophila (strain DSM 14523 / JCM 11388 / NBRC 100420 / UNI-1)</name>
    <dbReference type="NCBI Taxonomy" id="926569"/>
    <lineage>
        <taxon>Bacteria</taxon>
        <taxon>Bacillati</taxon>
        <taxon>Chloroflexota</taxon>
        <taxon>Anaerolineae</taxon>
        <taxon>Anaerolineales</taxon>
        <taxon>Anaerolineaceae</taxon>
        <taxon>Anaerolinea</taxon>
    </lineage>
</organism>
<dbReference type="AlphaFoldDB" id="E8N5P2"/>
<dbReference type="PROSITE" id="PS51257">
    <property type="entry name" value="PROKAR_LIPOPROTEIN"/>
    <property type="match status" value="1"/>
</dbReference>
<feature type="chain" id="PRO_5003228676" description="Capsule synthesis protein CapA domain-containing protein" evidence="3">
    <location>
        <begin position="25"/>
        <end position="549"/>
    </location>
</feature>